<evidence type="ECO:0008006" key="4">
    <source>
        <dbReference type="Google" id="ProtNLM"/>
    </source>
</evidence>
<dbReference type="InterPro" id="IPR035441">
    <property type="entry name" value="TFIIS/LEDGF_dom_sf"/>
</dbReference>
<evidence type="ECO:0000313" key="3">
    <source>
        <dbReference type="Proteomes" id="UP001202328"/>
    </source>
</evidence>
<dbReference type="Gene3D" id="1.20.930.10">
    <property type="entry name" value="Conserved domain common to transcription factors TFIIS, elongin A, CRSP70"/>
    <property type="match status" value="1"/>
</dbReference>
<dbReference type="EMBL" id="JAJJMB010002559">
    <property type="protein sequence ID" value="KAI3951103.1"/>
    <property type="molecule type" value="Genomic_DNA"/>
</dbReference>
<feature type="compositionally biased region" description="Low complexity" evidence="1">
    <location>
        <begin position="38"/>
        <end position="49"/>
    </location>
</feature>
<dbReference type="PANTHER" id="PTHR47350">
    <property type="entry name" value="PROTEIN IWS1 HOMOLOG 1"/>
    <property type="match status" value="1"/>
</dbReference>
<keyword evidence="3" id="KW-1185">Reference proteome</keyword>
<comment type="caution">
    <text evidence="2">The sequence shown here is derived from an EMBL/GenBank/DDBJ whole genome shotgun (WGS) entry which is preliminary data.</text>
</comment>
<accession>A0AAD4XUT4</accession>
<protein>
    <recommendedName>
        <fullName evidence="4">TFIIS N-terminal domain-containing protein</fullName>
    </recommendedName>
</protein>
<organism evidence="2 3">
    <name type="scientific">Papaver atlanticum</name>
    <dbReference type="NCBI Taxonomy" id="357466"/>
    <lineage>
        <taxon>Eukaryota</taxon>
        <taxon>Viridiplantae</taxon>
        <taxon>Streptophyta</taxon>
        <taxon>Embryophyta</taxon>
        <taxon>Tracheophyta</taxon>
        <taxon>Spermatophyta</taxon>
        <taxon>Magnoliopsida</taxon>
        <taxon>Ranunculales</taxon>
        <taxon>Papaveraceae</taxon>
        <taxon>Papaveroideae</taxon>
        <taxon>Papaver</taxon>
    </lineage>
</organism>
<gene>
    <name evidence="2" type="ORF">MKW98_028507</name>
</gene>
<evidence type="ECO:0000313" key="2">
    <source>
        <dbReference type="EMBL" id="KAI3951103.1"/>
    </source>
</evidence>
<dbReference type="GO" id="GO:0009742">
    <property type="term" value="P:brassinosteroid mediated signaling pathway"/>
    <property type="evidence" value="ECO:0007669"/>
    <property type="project" value="InterPro"/>
</dbReference>
<name>A0AAD4XUT4_9MAGN</name>
<proteinExistence type="predicted"/>
<feature type="compositionally biased region" description="Basic and acidic residues" evidence="1">
    <location>
        <begin position="22"/>
        <end position="37"/>
    </location>
</feature>
<feature type="region of interest" description="Disordered" evidence="1">
    <location>
        <begin position="1"/>
        <end position="49"/>
    </location>
</feature>
<evidence type="ECO:0000256" key="1">
    <source>
        <dbReference type="SAM" id="MobiDB-lite"/>
    </source>
</evidence>
<sequence>MGYAHYQDCKRKSSSSVGYGTKENKKMKSEGRTEKVGSGKSSSSKVNNNGIDSALEKELWSAIAGGENFIDDTCVDPSDCYGSDAELLVPVAPRAKEFDDEVERLFKGCSRKKKKIEKSPDELGLEVEQIMAKLEIAAESDAELNIEKKPAINKIINLPLLINVLSKKQLQFEFLDRGVLTLLKNWLEPLPDGSLPNINVRTGILEILVQPLPCEKFKDAIASSEKVRQTQYQGITCCHIFST</sequence>
<dbReference type="PANTHER" id="PTHR47350:SF4">
    <property type="entry name" value="PROTEIN IWS1 HOMOLOG 1"/>
    <property type="match status" value="1"/>
</dbReference>
<dbReference type="InterPro" id="IPR044204">
    <property type="entry name" value="IWS1/2"/>
</dbReference>
<reference evidence="2" key="1">
    <citation type="submission" date="2022-04" db="EMBL/GenBank/DDBJ databases">
        <title>A functionally conserved STORR gene fusion in Papaver species that diverged 16.8 million years ago.</title>
        <authorList>
            <person name="Catania T."/>
        </authorList>
    </citation>
    <scope>NUCLEOTIDE SEQUENCE</scope>
    <source>
        <strain evidence="2">S-188037</strain>
    </source>
</reference>
<dbReference type="Proteomes" id="UP001202328">
    <property type="component" value="Unassembled WGS sequence"/>
</dbReference>
<dbReference type="GO" id="GO:0032784">
    <property type="term" value="P:regulation of DNA-templated transcription elongation"/>
    <property type="evidence" value="ECO:0007669"/>
    <property type="project" value="InterPro"/>
</dbReference>
<dbReference type="AlphaFoldDB" id="A0AAD4XUT4"/>